<evidence type="ECO:0000313" key="7">
    <source>
        <dbReference type="EMBL" id="MYZ49768.1"/>
    </source>
</evidence>
<dbReference type="NCBIfam" id="TIGR04485">
    <property type="entry name" value="thiosulf_SoxX"/>
    <property type="match status" value="1"/>
</dbReference>
<dbReference type="InterPro" id="IPR030999">
    <property type="entry name" value="Thiosulf_SoxX"/>
</dbReference>
<evidence type="ECO:0000256" key="3">
    <source>
        <dbReference type="ARBA" id="ARBA00023004"/>
    </source>
</evidence>
<evidence type="ECO:0000256" key="2">
    <source>
        <dbReference type="ARBA" id="ARBA00022723"/>
    </source>
</evidence>
<dbReference type="SUPFAM" id="SSF46626">
    <property type="entry name" value="Cytochrome c"/>
    <property type="match status" value="1"/>
</dbReference>
<dbReference type="GO" id="GO:0046872">
    <property type="term" value="F:metal ion binding"/>
    <property type="evidence" value="ECO:0007669"/>
    <property type="project" value="UniProtKB-KW"/>
</dbReference>
<reference evidence="7" key="1">
    <citation type="submission" date="2019-03" db="EMBL/GenBank/DDBJ databases">
        <title>Afifella sp. nov., isolated from activated sludge.</title>
        <authorList>
            <person name="Li Q."/>
            <person name="Liu Y."/>
        </authorList>
    </citation>
    <scope>NUCLEOTIDE SEQUENCE</scope>
    <source>
        <strain evidence="7">L72</strain>
    </source>
</reference>
<proteinExistence type="predicted"/>
<feature type="chain" id="PRO_5036960011" evidence="5">
    <location>
        <begin position="22"/>
        <end position="154"/>
    </location>
</feature>
<keyword evidence="8" id="KW-1185">Reference proteome</keyword>
<dbReference type="AlphaFoldDB" id="A0A964T784"/>
<feature type="signal peptide" evidence="5">
    <location>
        <begin position="1"/>
        <end position="21"/>
    </location>
</feature>
<name>A0A964T784_9HYPH</name>
<keyword evidence="5" id="KW-0732">Signal</keyword>
<evidence type="ECO:0000313" key="8">
    <source>
        <dbReference type="Proteomes" id="UP000773614"/>
    </source>
</evidence>
<organism evidence="7 8">
    <name type="scientific">Propylenella binzhouense</name>
    <dbReference type="NCBI Taxonomy" id="2555902"/>
    <lineage>
        <taxon>Bacteria</taxon>
        <taxon>Pseudomonadati</taxon>
        <taxon>Pseudomonadota</taxon>
        <taxon>Alphaproteobacteria</taxon>
        <taxon>Hyphomicrobiales</taxon>
        <taxon>Propylenellaceae</taxon>
        <taxon>Propylenella</taxon>
    </lineage>
</organism>
<keyword evidence="1 4" id="KW-0349">Heme</keyword>
<protein>
    <submittedName>
        <fullName evidence="7">Sulfur oxidation c-type cytochrome SoxX</fullName>
    </submittedName>
</protein>
<dbReference type="InterPro" id="IPR009056">
    <property type="entry name" value="Cyt_c-like_dom"/>
</dbReference>
<dbReference type="GO" id="GO:0020037">
    <property type="term" value="F:heme binding"/>
    <property type="evidence" value="ECO:0007669"/>
    <property type="project" value="InterPro"/>
</dbReference>
<dbReference type="InterPro" id="IPR036909">
    <property type="entry name" value="Cyt_c-like_dom_sf"/>
</dbReference>
<gene>
    <name evidence="7" type="primary">soxX</name>
    <name evidence="7" type="ORF">E4O86_18845</name>
</gene>
<sequence>MRGLVAAAGAVALVMASVAAAAAVTAPEEVKVEDMTVAASLTGQPGDPAKGRSVFSSRSLGNCLACHANADLANELFQGDVGPDLTDVGGRYEPGQLRAIVVDSKQVFGEQTVMPAFYHAITDQRVRKDLAGKPILTAEQVEDLVAYLVTLKGK</sequence>
<feature type="domain" description="Cytochrome c" evidence="6">
    <location>
        <begin position="46"/>
        <end position="152"/>
    </location>
</feature>
<keyword evidence="2 4" id="KW-0479">Metal-binding</keyword>
<evidence type="ECO:0000256" key="5">
    <source>
        <dbReference type="SAM" id="SignalP"/>
    </source>
</evidence>
<dbReference type="EMBL" id="SPKJ01000094">
    <property type="protein sequence ID" value="MYZ49768.1"/>
    <property type="molecule type" value="Genomic_DNA"/>
</dbReference>
<dbReference type="Proteomes" id="UP000773614">
    <property type="component" value="Unassembled WGS sequence"/>
</dbReference>
<evidence type="ECO:0000256" key="1">
    <source>
        <dbReference type="ARBA" id="ARBA00022617"/>
    </source>
</evidence>
<evidence type="ECO:0000256" key="4">
    <source>
        <dbReference type="PROSITE-ProRule" id="PRU00433"/>
    </source>
</evidence>
<evidence type="ECO:0000259" key="6">
    <source>
        <dbReference type="PROSITE" id="PS51007"/>
    </source>
</evidence>
<dbReference type="OrthoDB" id="9793634at2"/>
<keyword evidence="3 4" id="KW-0408">Iron</keyword>
<dbReference type="Pfam" id="PF00034">
    <property type="entry name" value="Cytochrom_C"/>
    <property type="match status" value="1"/>
</dbReference>
<comment type="caution">
    <text evidence="7">The sequence shown here is derived from an EMBL/GenBank/DDBJ whole genome shotgun (WGS) entry which is preliminary data.</text>
</comment>
<dbReference type="GO" id="GO:0009055">
    <property type="term" value="F:electron transfer activity"/>
    <property type="evidence" value="ECO:0007669"/>
    <property type="project" value="InterPro"/>
</dbReference>
<accession>A0A964T784</accession>
<dbReference type="RefSeq" id="WP_161142111.1">
    <property type="nucleotide sequence ID" value="NZ_SPKJ01000094.1"/>
</dbReference>
<dbReference type="Gene3D" id="1.10.760.10">
    <property type="entry name" value="Cytochrome c-like domain"/>
    <property type="match status" value="1"/>
</dbReference>
<dbReference type="PROSITE" id="PS51007">
    <property type="entry name" value="CYTC"/>
    <property type="match status" value="1"/>
</dbReference>